<dbReference type="Pfam" id="PF06516">
    <property type="entry name" value="NUP"/>
    <property type="match status" value="1"/>
</dbReference>
<dbReference type="PIRSF" id="PIRSF013171">
    <property type="entry name" value="Pur_nuclsid_perm"/>
    <property type="match status" value="1"/>
</dbReference>
<sequence>MHLAKSIATGLLLVGYVLASAVPKPAPEAQHHPHKIAPRVFIVSMFEPEAAVWWNIPEFDLFAHNITVPGASPVYPDVYCTADYSICQLITGEGEINAAVTVSSIAFSPLFDLTHAYFLIAGIAGINPKVAGINPKVATIGGVTFARYAVQVALQYEVDIRDLGPNYTSPYIPQGAYTPDQYPGTIYGTEVFEVNAELRSLAASFARTAQLADSDTAKAYRAKYVTDNGIYKAGTQAPSVVECDVSTSDVYFSGTILDDVFDNTIQVLTNGTGVYCSTAQEDNATLEALLRAASHNRVDFSRIIVMRTASDFERPYPGQSAIDNLLYADQGAFGPALQNIYNAGIKVVQGILDGWNKRFAAGVKPSNYIGDEFATLGGKPDFGPGRTIARQESSALKKRGVGKRGRRL</sequence>
<keyword evidence="3" id="KW-1185">Reference proteome</keyword>
<dbReference type="PANTHER" id="PTHR38643">
    <property type="entry name" value="PURINE NUCLEOSIDE PERMEASE C285.05-RELATED"/>
    <property type="match status" value="1"/>
</dbReference>
<dbReference type="Proteomes" id="UP000710440">
    <property type="component" value="Unassembled WGS sequence"/>
</dbReference>
<dbReference type="PANTHER" id="PTHR38643:SF1">
    <property type="entry name" value="PURINE NUCLEOSIDE PERMEASE C285.05-RELATED"/>
    <property type="match status" value="1"/>
</dbReference>
<evidence type="ECO:0000256" key="1">
    <source>
        <dbReference type="SAM" id="SignalP"/>
    </source>
</evidence>
<feature type="chain" id="PRO_5040275282" description="Purine nucleoside permease" evidence="1">
    <location>
        <begin position="20"/>
        <end position="408"/>
    </location>
</feature>
<dbReference type="GeneID" id="66929603"/>
<proteinExistence type="predicted"/>
<dbReference type="OrthoDB" id="2331083at2759"/>
<comment type="caution">
    <text evidence="2">The sequence shown here is derived from an EMBL/GenBank/DDBJ whole genome shotgun (WGS) entry which is preliminary data.</text>
</comment>
<evidence type="ECO:0000313" key="2">
    <source>
        <dbReference type="EMBL" id="GIJ99489.1"/>
    </source>
</evidence>
<dbReference type="GO" id="GO:0005783">
    <property type="term" value="C:endoplasmic reticulum"/>
    <property type="evidence" value="ECO:0007669"/>
    <property type="project" value="TreeGrafter"/>
</dbReference>
<dbReference type="RefSeq" id="XP_043122676.1">
    <property type="nucleotide sequence ID" value="XM_043266741.1"/>
</dbReference>
<dbReference type="EMBL" id="BOPL01000001">
    <property type="protein sequence ID" value="GIJ99489.1"/>
    <property type="molecule type" value="Genomic_DNA"/>
</dbReference>
<dbReference type="GO" id="GO:0055085">
    <property type="term" value="P:transmembrane transport"/>
    <property type="evidence" value="ECO:0007669"/>
    <property type="project" value="InterPro"/>
</dbReference>
<gene>
    <name evidence="2" type="ORF">Aspvir_001621</name>
</gene>
<accession>A0A9P3BNL1</accession>
<dbReference type="InterPro" id="IPR009486">
    <property type="entry name" value="Pur_nuclsid_perm"/>
</dbReference>
<keyword evidence="1" id="KW-0732">Signal</keyword>
<evidence type="ECO:0000313" key="3">
    <source>
        <dbReference type="Proteomes" id="UP000710440"/>
    </source>
</evidence>
<feature type="signal peptide" evidence="1">
    <location>
        <begin position="1"/>
        <end position="19"/>
    </location>
</feature>
<organism evidence="2 3">
    <name type="scientific">Aspergillus viridinutans</name>
    <dbReference type="NCBI Taxonomy" id="75553"/>
    <lineage>
        <taxon>Eukaryota</taxon>
        <taxon>Fungi</taxon>
        <taxon>Dikarya</taxon>
        <taxon>Ascomycota</taxon>
        <taxon>Pezizomycotina</taxon>
        <taxon>Eurotiomycetes</taxon>
        <taxon>Eurotiomycetidae</taxon>
        <taxon>Eurotiales</taxon>
        <taxon>Aspergillaceae</taxon>
        <taxon>Aspergillus</taxon>
        <taxon>Aspergillus subgen. Fumigati</taxon>
    </lineage>
</organism>
<evidence type="ECO:0008006" key="4">
    <source>
        <dbReference type="Google" id="ProtNLM"/>
    </source>
</evidence>
<protein>
    <recommendedName>
        <fullName evidence="4">Purine nucleoside permease</fullName>
    </recommendedName>
</protein>
<reference evidence="2 3" key="1">
    <citation type="submission" date="2021-02" db="EMBL/GenBank/DDBJ databases">
        <title>Pan-genome distribution and transcriptional activeness of fungal secondary metabolism genes in Aspergillus section Fumigati.</title>
        <authorList>
            <person name="Takahashi H."/>
            <person name="Umemura M."/>
            <person name="Ninomiya A."/>
            <person name="Kusuya Y."/>
            <person name="Urayama S."/>
            <person name="Shimizu M."/>
            <person name="Watanabe A."/>
            <person name="Kamei K."/>
            <person name="Yaguchi T."/>
            <person name="Hagiwara D."/>
        </authorList>
    </citation>
    <scope>NUCLEOTIDE SEQUENCE [LARGE SCALE GENOMIC DNA]</scope>
    <source>
        <strain evidence="2 3">IFM 47045</strain>
    </source>
</reference>
<dbReference type="AlphaFoldDB" id="A0A9P3BNL1"/>
<name>A0A9P3BNL1_ASPVI</name>